<evidence type="ECO:0000313" key="1">
    <source>
        <dbReference type="EMBL" id="WVZ95966.1"/>
    </source>
</evidence>
<accession>A0AAQ3XFI5</accession>
<dbReference type="Proteomes" id="UP001341281">
    <property type="component" value="Chromosome 10"/>
</dbReference>
<proteinExistence type="predicted"/>
<sequence length="178" mass="20282">MSNNIHLVDIRGEVNEKLSNLNAKKDKRNAYMHKYQAKKWQKLRIKLTARMQLPKKKAEATDQSMVCKSQDCIGTPNTAMSNNIHLVDIRGKVNEKLSNGAALDPAEIKRQRERKRYNSWTVEGAEVWIYHPEAVAAEEAKLQVKQTQPCNNMQVSLSSNCCRKPAIIQNVVLSTRSH</sequence>
<name>A0AAQ3XFI5_PASNO</name>
<dbReference type="EMBL" id="CP144754">
    <property type="protein sequence ID" value="WVZ95966.1"/>
    <property type="molecule type" value="Genomic_DNA"/>
</dbReference>
<reference evidence="1 2" key="1">
    <citation type="submission" date="2024-02" db="EMBL/GenBank/DDBJ databases">
        <title>High-quality chromosome-scale genome assembly of Pensacola bahiagrass (Paspalum notatum Flugge var. saurae).</title>
        <authorList>
            <person name="Vega J.M."/>
            <person name="Podio M."/>
            <person name="Orjuela J."/>
            <person name="Siena L.A."/>
            <person name="Pessino S.C."/>
            <person name="Combes M.C."/>
            <person name="Mariac C."/>
            <person name="Albertini E."/>
            <person name="Pupilli F."/>
            <person name="Ortiz J.P.A."/>
            <person name="Leblanc O."/>
        </authorList>
    </citation>
    <scope>NUCLEOTIDE SEQUENCE [LARGE SCALE GENOMIC DNA]</scope>
    <source>
        <strain evidence="1">R1</strain>
        <tissue evidence="1">Leaf</tissue>
    </source>
</reference>
<organism evidence="1 2">
    <name type="scientific">Paspalum notatum var. saurae</name>
    <dbReference type="NCBI Taxonomy" id="547442"/>
    <lineage>
        <taxon>Eukaryota</taxon>
        <taxon>Viridiplantae</taxon>
        <taxon>Streptophyta</taxon>
        <taxon>Embryophyta</taxon>
        <taxon>Tracheophyta</taxon>
        <taxon>Spermatophyta</taxon>
        <taxon>Magnoliopsida</taxon>
        <taxon>Liliopsida</taxon>
        <taxon>Poales</taxon>
        <taxon>Poaceae</taxon>
        <taxon>PACMAD clade</taxon>
        <taxon>Panicoideae</taxon>
        <taxon>Andropogonodae</taxon>
        <taxon>Paspaleae</taxon>
        <taxon>Paspalinae</taxon>
        <taxon>Paspalum</taxon>
    </lineage>
</organism>
<gene>
    <name evidence="1" type="ORF">U9M48_041665</name>
</gene>
<protein>
    <submittedName>
        <fullName evidence="1">Uncharacterized protein</fullName>
    </submittedName>
</protein>
<evidence type="ECO:0000313" key="2">
    <source>
        <dbReference type="Proteomes" id="UP001341281"/>
    </source>
</evidence>
<feature type="non-terminal residue" evidence="1">
    <location>
        <position position="1"/>
    </location>
</feature>
<dbReference type="AlphaFoldDB" id="A0AAQ3XFI5"/>
<keyword evidence="2" id="KW-1185">Reference proteome</keyword>